<dbReference type="NCBIfam" id="TIGR00632">
    <property type="entry name" value="vsr"/>
    <property type="match status" value="1"/>
</dbReference>
<dbReference type="GO" id="GO:0004519">
    <property type="term" value="F:endonuclease activity"/>
    <property type="evidence" value="ECO:0007669"/>
    <property type="project" value="UniProtKB-KW"/>
</dbReference>
<dbReference type="PIRSF" id="PIRSF018267">
    <property type="entry name" value="VSR_endonuc"/>
    <property type="match status" value="1"/>
</dbReference>
<dbReference type="EMBL" id="QFDM01000001">
    <property type="protein sequence ID" value="MCM2464759.1"/>
    <property type="molecule type" value="Genomic_DNA"/>
</dbReference>
<evidence type="ECO:0000256" key="3">
    <source>
        <dbReference type="ARBA" id="ARBA00022763"/>
    </source>
</evidence>
<keyword evidence="1" id="KW-0540">Nuclease</keyword>
<dbReference type="GO" id="GO:0006281">
    <property type="term" value="P:DNA repair"/>
    <property type="evidence" value="ECO:0007669"/>
    <property type="project" value="UniProtKB-KW"/>
</dbReference>
<dbReference type="InterPro" id="IPR004603">
    <property type="entry name" value="DNA_mismatch_endonuc_vsr"/>
</dbReference>
<evidence type="ECO:0000313" key="6">
    <source>
        <dbReference type="EMBL" id="MCM2464759.1"/>
    </source>
</evidence>
<dbReference type="Pfam" id="PF03852">
    <property type="entry name" value="Vsr"/>
    <property type="match status" value="1"/>
</dbReference>
<keyword evidence="4" id="KW-0378">Hydrolase</keyword>
<evidence type="ECO:0000256" key="2">
    <source>
        <dbReference type="ARBA" id="ARBA00022759"/>
    </source>
</evidence>
<organism evidence="6 7">
    <name type="scientific">Methanoculleus oceani</name>
    <dbReference type="NCBI Taxonomy" id="2184756"/>
    <lineage>
        <taxon>Archaea</taxon>
        <taxon>Methanobacteriati</taxon>
        <taxon>Methanobacteriota</taxon>
        <taxon>Stenosarchaea group</taxon>
        <taxon>Methanomicrobia</taxon>
        <taxon>Methanomicrobiales</taxon>
        <taxon>Methanomicrobiaceae</taxon>
        <taxon>Methanoculleus</taxon>
    </lineage>
</organism>
<comment type="caution">
    <text evidence="6">The sequence shown here is derived from an EMBL/GenBank/DDBJ whole genome shotgun (WGS) entry which is preliminary data.</text>
</comment>
<keyword evidence="5" id="KW-0234">DNA repair</keyword>
<keyword evidence="3" id="KW-0227">DNA damage</keyword>
<keyword evidence="7" id="KW-1185">Reference proteome</keyword>
<dbReference type="SUPFAM" id="SSF52980">
    <property type="entry name" value="Restriction endonuclease-like"/>
    <property type="match status" value="1"/>
</dbReference>
<protein>
    <submittedName>
        <fullName evidence="6">Very short patch repair endonuclease</fullName>
    </submittedName>
</protein>
<dbReference type="Proteomes" id="UP001523230">
    <property type="component" value="Unassembled WGS sequence"/>
</dbReference>
<dbReference type="GO" id="GO:0016787">
    <property type="term" value="F:hydrolase activity"/>
    <property type="evidence" value="ECO:0007669"/>
    <property type="project" value="UniProtKB-KW"/>
</dbReference>
<evidence type="ECO:0000256" key="1">
    <source>
        <dbReference type="ARBA" id="ARBA00022722"/>
    </source>
</evidence>
<dbReference type="RefSeq" id="WP_352151344.1">
    <property type="nucleotide sequence ID" value="NZ_QFDM01000001.1"/>
</dbReference>
<evidence type="ECO:0000256" key="5">
    <source>
        <dbReference type="ARBA" id="ARBA00023204"/>
    </source>
</evidence>
<name>A0ABD4TCJ4_9EURY</name>
<dbReference type="Gene3D" id="3.40.960.10">
    <property type="entry name" value="VSR Endonuclease"/>
    <property type="match status" value="1"/>
</dbReference>
<evidence type="ECO:0000313" key="7">
    <source>
        <dbReference type="Proteomes" id="UP001523230"/>
    </source>
</evidence>
<sequence>MVDTRSPEQRRRIMAAVHSKDTGPELLVRRYLWSKGIRYRLHPENLPGKPDIVIPRCKIAIFVHGCFWHGHENCSLGRLPKSRVDYWKSKIETNKKRDRLIKEELKALGWHQLVIWSCQLRTKKAASTALPALLNEILNICPDLSSDDSRTL</sequence>
<proteinExistence type="predicted"/>
<evidence type="ECO:0000256" key="4">
    <source>
        <dbReference type="ARBA" id="ARBA00022801"/>
    </source>
</evidence>
<dbReference type="InterPro" id="IPR011335">
    <property type="entry name" value="Restrct_endonuc-II-like"/>
</dbReference>
<dbReference type="CDD" id="cd00221">
    <property type="entry name" value="Vsr"/>
    <property type="match status" value="1"/>
</dbReference>
<dbReference type="AlphaFoldDB" id="A0ABD4TCJ4"/>
<accession>A0ABD4TCJ4</accession>
<reference evidence="6 7" key="1">
    <citation type="submission" date="2018-05" db="EMBL/GenBank/DDBJ databases">
        <title>Isolation and characterization of genus Methanoculleus species and their viruses from deep sea marine sediment offshore southwestern Taiwan.</title>
        <authorList>
            <person name="Wei W.-H."/>
            <person name="Chen W.-C."/>
            <person name="Lai M.-C."/>
            <person name="Chen S.-C."/>
        </authorList>
    </citation>
    <scope>NUCLEOTIDE SEQUENCE [LARGE SCALE GENOMIC DNA]</scope>
    <source>
        <strain evidence="6 7">CWC-02</strain>
    </source>
</reference>
<gene>
    <name evidence="6" type="ORF">DIC75_00270</name>
</gene>
<keyword evidence="2 6" id="KW-0255">Endonuclease</keyword>